<dbReference type="PANTHER" id="PTHR46484:SF8">
    <property type="entry name" value="B-CELL RECEPTOR CD22-LIKE-RELATED"/>
    <property type="match status" value="1"/>
</dbReference>
<dbReference type="GeneID" id="114845427"/>
<keyword evidence="3" id="KW-1185">Reference proteome</keyword>
<dbReference type="Pfam" id="PF13895">
    <property type="entry name" value="Ig_2"/>
    <property type="match status" value="2"/>
</dbReference>
<dbReference type="PROSITE" id="PS50835">
    <property type="entry name" value="IG_LIKE"/>
    <property type="match status" value="4"/>
</dbReference>
<proteinExistence type="predicted"/>
<dbReference type="KEGG" id="bspl:114845427"/>
<feature type="chain" id="PRO_5028314084" evidence="1">
    <location>
        <begin position="22"/>
        <end position="586"/>
    </location>
</feature>
<dbReference type="SMART" id="SM00409">
    <property type="entry name" value="IG"/>
    <property type="match status" value="3"/>
</dbReference>
<dbReference type="InterPro" id="IPR036179">
    <property type="entry name" value="Ig-like_dom_sf"/>
</dbReference>
<gene>
    <name evidence="4" type="primary">LOC114845427</name>
</gene>
<feature type="domain" description="Ig-like" evidence="2">
    <location>
        <begin position="339"/>
        <end position="428"/>
    </location>
</feature>
<dbReference type="InterPro" id="IPR003599">
    <property type="entry name" value="Ig_sub"/>
</dbReference>
<feature type="domain" description="Ig-like" evidence="2">
    <location>
        <begin position="151"/>
        <end position="240"/>
    </location>
</feature>
<organism evidence="3 4">
    <name type="scientific">Betta splendens</name>
    <name type="common">Siamese fighting fish</name>
    <dbReference type="NCBI Taxonomy" id="158456"/>
    <lineage>
        <taxon>Eukaryota</taxon>
        <taxon>Metazoa</taxon>
        <taxon>Chordata</taxon>
        <taxon>Craniata</taxon>
        <taxon>Vertebrata</taxon>
        <taxon>Euteleostomi</taxon>
        <taxon>Actinopterygii</taxon>
        <taxon>Neopterygii</taxon>
        <taxon>Teleostei</taxon>
        <taxon>Neoteleostei</taxon>
        <taxon>Acanthomorphata</taxon>
        <taxon>Anabantaria</taxon>
        <taxon>Anabantiformes</taxon>
        <taxon>Anabantoidei</taxon>
        <taxon>Osphronemidae</taxon>
        <taxon>Betta</taxon>
    </lineage>
</organism>
<accession>A0A6P7L3S3</accession>
<dbReference type="SUPFAM" id="SSF48726">
    <property type="entry name" value="Immunoglobulin"/>
    <property type="match status" value="5"/>
</dbReference>
<dbReference type="InParanoid" id="A0A6P7L3S3"/>
<dbReference type="InterPro" id="IPR007110">
    <property type="entry name" value="Ig-like_dom"/>
</dbReference>
<name>A0A6P7L3S3_BETSP</name>
<dbReference type="InterPro" id="IPR013783">
    <property type="entry name" value="Ig-like_fold"/>
</dbReference>
<dbReference type="OrthoDB" id="6250964at2759"/>
<reference evidence="4" key="1">
    <citation type="submission" date="2025-08" db="UniProtKB">
        <authorList>
            <consortium name="RefSeq"/>
        </authorList>
    </citation>
    <scope>IDENTIFICATION</scope>
</reference>
<keyword evidence="1" id="KW-0732">Signal</keyword>
<feature type="signal peptide" evidence="1">
    <location>
        <begin position="1"/>
        <end position="21"/>
    </location>
</feature>
<evidence type="ECO:0000256" key="1">
    <source>
        <dbReference type="SAM" id="SignalP"/>
    </source>
</evidence>
<evidence type="ECO:0000313" key="3">
    <source>
        <dbReference type="Proteomes" id="UP000515150"/>
    </source>
</evidence>
<sequence length="586" mass="62696">METVSVFLSLLWASGFTGALAQCPNKDPDLFITAPKTMEALTGSCVMIPCSFRTKPDQTISSGTIYGVWIKSDSRFYLNPNNVIYNSSKTVNIYPMNITGNLRQRNCTTLFSDLKATDTDRYYFRIENGALRRTAVCDPVQINVRDAPGGPTLDISGDLREDVSVTITCSASTPCPHLPPKLTWNLQAEPDNHREENTDGTFTTKIQETITLSDKHDGLTINCSASYPVTGGIKTEKALQTLTVSYAPKDTSASISPSAVVSAGSWVNLSCSSRARPPVSSFTWFQISSDGAKTNVSKGAFYTFNARGGGVYYCVASNGLGAQPSQQLHLTVGDAPGSPTLTISDDLREDVSVTITCSASTPCPHLPPKLTWNLQAEPDNHREENTDGTFTTKIQKTITVSHKHDGLTISCSASYPVTGGIKAAQTLVTLSVSYAPKDTSASISPSAVVSAGTWVNLSCSSRARPPVSSFTWFQISSDGAKANVSKGALYTFNATGGGVYYCVASNGLGAQASPQLHLTVGGHEASQLDVVHVTLKTILGLMVLVSIGIVCDRCLRPRSFNNQLEDTAAGDYVNIVSMRRRGSPFI</sequence>
<dbReference type="AlphaFoldDB" id="A0A6P7L3S3"/>
<evidence type="ECO:0000259" key="2">
    <source>
        <dbReference type="PROSITE" id="PS50835"/>
    </source>
</evidence>
<evidence type="ECO:0000313" key="4">
    <source>
        <dbReference type="RefSeq" id="XP_028989243.1"/>
    </source>
</evidence>
<feature type="domain" description="Ig-like" evidence="2">
    <location>
        <begin position="248"/>
        <end position="331"/>
    </location>
</feature>
<dbReference type="PANTHER" id="PTHR46484">
    <property type="entry name" value="SI:CH211-171H4.5-RELATED"/>
    <property type="match status" value="1"/>
</dbReference>
<dbReference type="Gene3D" id="2.60.40.10">
    <property type="entry name" value="Immunoglobulins"/>
    <property type="match status" value="5"/>
</dbReference>
<feature type="domain" description="Ig-like" evidence="2">
    <location>
        <begin position="436"/>
        <end position="519"/>
    </location>
</feature>
<dbReference type="RefSeq" id="XP_028989243.1">
    <property type="nucleotide sequence ID" value="XM_029133410.3"/>
</dbReference>
<protein>
    <submittedName>
        <fullName evidence="4">B-cell receptor CD22-like</fullName>
    </submittedName>
</protein>
<dbReference type="Proteomes" id="UP000515150">
    <property type="component" value="Chromosome 19"/>
</dbReference>